<evidence type="ECO:0000256" key="8">
    <source>
        <dbReference type="ARBA" id="ARBA00034120"/>
    </source>
</evidence>
<sequence>MPSAARVFGKLYPINIPAALGDEATLLAHLGMSPPELKKIWWYRGKMYRRFSITKGSGKTRTICAPDSRLKILQRKLAPLLGQIYRVRNPVHGFVLDRSVKTNAEAHGARRFVVNLDLQDFFPTITENRIVGLLTSVGLERRVAEIVARVACYDGHLPQGAPTSPVLSNMICYRLDKALLRIAKSARTIYTRYADDITFSGYQPPVALFEAGPPSVGNFSPELLSAALRTAVQGNGFIINPHKLHYADRNSRRIVTGVKINSGLNVDRRYVRDIRAKLSSIERHGLKASQATYFSKGGKGDIGTHIRGKIAYVGHLKGLADPVVRSLALRYNRSFADHPVKITPTESERRDRSVWIVEHSGNGGEQGTAFFLSGVGLVTAAHCVEDPEDLLVYHPSTPSNQANVSVRRRCQHRDLAILDHAISSNEFFEMEAATTAVAVGDDVIAYGYPGYGPGDRLNIRSGKVTSLPRKHAIDRVEVSQELSQGMSGGPVLDASGKVVGVIYKGGPNEGRQIATAIHELKKWTAV</sequence>
<dbReference type="InterPro" id="IPR000477">
    <property type="entry name" value="RT_dom"/>
</dbReference>
<dbReference type="InterPro" id="IPR043502">
    <property type="entry name" value="DNA/RNA_pol_sf"/>
</dbReference>
<dbReference type="Proteomes" id="UP000182840">
    <property type="component" value="Chromosome"/>
</dbReference>
<keyword evidence="2" id="KW-0808">Transferase</keyword>
<evidence type="ECO:0000256" key="6">
    <source>
        <dbReference type="ARBA" id="ARBA00022918"/>
    </source>
</evidence>
<dbReference type="STRING" id="1670800.BSQ44_08940"/>
<dbReference type="GO" id="GO:0003964">
    <property type="term" value="F:RNA-directed DNA polymerase activity"/>
    <property type="evidence" value="ECO:0007669"/>
    <property type="project" value="UniProtKB-KW"/>
</dbReference>
<evidence type="ECO:0000256" key="1">
    <source>
        <dbReference type="ARBA" id="ARBA00012493"/>
    </source>
</evidence>
<accession>A0A1L3SQB1</accession>
<dbReference type="InterPro" id="IPR051083">
    <property type="entry name" value="GrpII_Intron_Splice-Mob/Def"/>
</dbReference>
<dbReference type="PRINTS" id="PR00866">
    <property type="entry name" value="RNADNAPOLMS"/>
</dbReference>
<keyword evidence="7" id="KW-0051">Antiviral defense</keyword>
<dbReference type="GO" id="GO:0051607">
    <property type="term" value="P:defense response to virus"/>
    <property type="evidence" value="ECO:0007669"/>
    <property type="project" value="UniProtKB-KW"/>
</dbReference>
<dbReference type="SUPFAM" id="SSF50494">
    <property type="entry name" value="Trypsin-like serine proteases"/>
    <property type="match status" value="1"/>
</dbReference>
<evidence type="ECO:0000313" key="12">
    <source>
        <dbReference type="Proteomes" id="UP000182840"/>
    </source>
</evidence>
<gene>
    <name evidence="11" type="ORF">BSQ44_08940</name>
</gene>
<evidence type="ECO:0000256" key="7">
    <source>
        <dbReference type="ARBA" id="ARBA00023118"/>
    </source>
</evidence>
<dbReference type="PANTHER" id="PTHR34047">
    <property type="entry name" value="NUCLEAR INTRON MATURASE 1, MITOCHONDRIAL-RELATED"/>
    <property type="match status" value="1"/>
</dbReference>
<feature type="domain" description="Reverse transcriptase" evidence="10">
    <location>
        <begin position="34"/>
        <end position="260"/>
    </location>
</feature>
<dbReference type="AlphaFoldDB" id="A0A1L3SQB1"/>
<dbReference type="RefSeq" id="WP_072603185.1">
    <property type="nucleotide sequence ID" value="NZ_CP018171.1"/>
</dbReference>
<dbReference type="EMBL" id="CP018171">
    <property type="protein sequence ID" value="APH71482.1"/>
    <property type="molecule type" value="Genomic_DNA"/>
</dbReference>
<comment type="similarity">
    <text evidence="8">Belongs to the bacterial reverse transcriptase family.</text>
</comment>
<evidence type="ECO:0000259" key="10">
    <source>
        <dbReference type="PROSITE" id="PS50878"/>
    </source>
</evidence>
<evidence type="ECO:0000256" key="5">
    <source>
        <dbReference type="ARBA" id="ARBA00022842"/>
    </source>
</evidence>
<dbReference type="KEGG" id="meso:BSQ44_08940"/>
<name>A0A1L3SQB1_9HYPH</name>
<dbReference type="InterPro" id="IPR009003">
    <property type="entry name" value="Peptidase_S1_PA"/>
</dbReference>
<evidence type="ECO:0000313" key="11">
    <source>
        <dbReference type="EMBL" id="APH71482.1"/>
    </source>
</evidence>
<dbReference type="PROSITE" id="PS50878">
    <property type="entry name" value="RT_POL"/>
    <property type="match status" value="1"/>
</dbReference>
<protein>
    <recommendedName>
        <fullName evidence="1">RNA-directed DNA polymerase</fullName>
        <ecNumber evidence="1">2.7.7.49</ecNumber>
    </recommendedName>
</protein>
<dbReference type="PANTHER" id="PTHR34047:SF7">
    <property type="entry name" value="RNA-DIRECTED DNA POLYMERASE"/>
    <property type="match status" value="1"/>
</dbReference>
<reference evidence="12" key="1">
    <citation type="submission" date="2016-11" db="EMBL/GenBank/DDBJ databases">
        <title>Mesorhizobium oceanicum sp. nov., isolated from deep seawater in South China Sea.</title>
        <authorList>
            <person name="Fu G.-Y."/>
        </authorList>
    </citation>
    <scope>NUCLEOTIDE SEQUENCE [LARGE SCALE GENOMIC DNA]</scope>
    <source>
        <strain evidence="12">B7</strain>
    </source>
</reference>
<keyword evidence="5" id="KW-0460">Magnesium</keyword>
<keyword evidence="3" id="KW-0548">Nucleotidyltransferase</keyword>
<keyword evidence="6" id="KW-0695">RNA-directed DNA polymerase</keyword>
<evidence type="ECO:0000256" key="2">
    <source>
        <dbReference type="ARBA" id="ARBA00022679"/>
    </source>
</evidence>
<dbReference type="InterPro" id="IPR000123">
    <property type="entry name" value="Reverse_transcriptase_msDNA"/>
</dbReference>
<dbReference type="Pfam" id="PF13365">
    <property type="entry name" value="Trypsin_2"/>
    <property type="match status" value="1"/>
</dbReference>
<keyword evidence="4" id="KW-0479">Metal-binding</keyword>
<dbReference type="SUPFAM" id="SSF56672">
    <property type="entry name" value="DNA/RNA polymerases"/>
    <property type="match status" value="1"/>
</dbReference>
<keyword evidence="12" id="KW-1185">Reference proteome</keyword>
<evidence type="ECO:0000256" key="9">
    <source>
        <dbReference type="ARBA" id="ARBA00048173"/>
    </source>
</evidence>
<dbReference type="CDD" id="cd03487">
    <property type="entry name" value="RT_Bac_retron_II"/>
    <property type="match status" value="1"/>
</dbReference>
<dbReference type="InterPro" id="IPR043504">
    <property type="entry name" value="Peptidase_S1_PA_chymotrypsin"/>
</dbReference>
<proteinExistence type="inferred from homology"/>
<evidence type="ECO:0000256" key="4">
    <source>
        <dbReference type="ARBA" id="ARBA00022723"/>
    </source>
</evidence>
<organism evidence="11 12">
    <name type="scientific">Aquibium oceanicum</name>
    <dbReference type="NCBI Taxonomy" id="1670800"/>
    <lineage>
        <taxon>Bacteria</taxon>
        <taxon>Pseudomonadati</taxon>
        <taxon>Pseudomonadota</taxon>
        <taxon>Alphaproteobacteria</taxon>
        <taxon>Hyphomicrobiales</taxon>
        <taxon>Phyllobacteriaceae</taxon>
        <taxon>Aquibium</taxon>
    </lineage>
</organism>
<dbReference type="Pfam" id="PF00078">
    <property type="entry name" value="RVT_1"/>
    <property type="match status" value="1"/>
</dbReference>
<dbReference type="GO" id="GO:0003723">
    <property type="term" value="F:RNA binding"/>
    <property type="evidence" value="ECO:0007669"/>
    <property type="project" value="InterPro"/>
</dbReference>
<evidence type="ECO:0000256" key="3">
    <source>
        <dbReference type="ARBA" id="ARBA00022695"/>
    </source>
</evidence>
<comment type="catalytic activity">
    <reaction evidence="9">
        <text>DNA(n) + a 2'-deoxyribonucleoside 5'-triphosphate = DNA(n+1) + diphosphate</text>
        <dbReference type="Rhea" id="RHEA:22508"/>
        <dbReference type="Rhea" id="RHEA-COMP:17339"/>
        <dbReference type="Rhea" id="RHEA-COMP:17340"/>
        <dbReference type="ChEBI" id="CHEBI:33019"/>
        <dbReference type="ChEBI" id="CHEBI:61560"/>
        <dbReference type="ChEBI" id="CHEBI:173112"/>
        <dbReference type="EC" id="2.7.7.49"/>
    </reaction>
</comment>
<dbReference type="Gene3D" id="2.40.10.10">
    <property type="entry name" value="Trypsin-like serine proteases"/>
    <property type="match status" value="2"/>
</dbReference>
<dbReference type="EC" id="2.7.7.49" evidence="1"/>
<dbReference type="GO" id="GO:0046872">
    <property type="term" value="F:metal ion binding"/>
    <property type="evidence" value="ECO:0007669"/>
    <property type="project" value="UniProtKB-KW"/>
</dbReference>